<evidence type="ECO:0000313" key="3">
    <source>
        <dbReference type="Proteomes" id="UP000050424"/>
    </source>
</evidence>
<evidence type="ECO:0000313" key="2">
    <source>
        <dbReference type="EMBL" id="KPM43235.1"/>
    </source>
</evidence>
<dbReference type="InterPro" id="IPR001810">
    <property type="entry name" value="F-box_dom"/>
</dbReference>
<dbReference type="PROSITE" id="PS50181">
    <property type="entry name" value="FBOX"/>
    <property type="match status" value="1"/>
</dbReference>
<dbReference type="AlphaFoldDB" id="A0A0P7BI99"/>
<sequence length="536" mass="61204">MASQHHTPSSTTSSRGLAGLPAELIVAVASHLPNRDRKSLRLTCTSFGQRVLLRIDRVFLSASPLDIEVFKAVADHGTYRKRVTELIWDDACLTMPPTPPRAYQCESRKQHIEPFWQQWFEDACKKNLEEAKYRKGYDVSRADHAARARWMAAQPPADELWEQYKDLLAQQYEILDTNDDALALEYGLSRFPSLRKITLTPATHGAPFTPLYQTPMIRALPYGFNYPMPRGWPSNEEYERVTINEWPTECEDEVHEKNKWRGFRILTRTLARIDHNVSEFVIDVGLLNTGLNGHIFDAPCKEYADLFTLLRKPGFRRVDLALLVGGQHRQGWLAFRNGQLQRALGSAADLEHVSLVTNAHYEHVCYDWEDNTDEHFVPLRSIFPADKWPKLRHFGLSGFIVRLSDVVSLLAALPPTLRSVELSFLHFQDEHGSHRELLQAMRDTLGWRERAVGNRPKVIMGWHPMGMCMGSGRAIWIDDEVNAFIYEKGNNPFLGTHPDGLYQGGTERDVFEPAHERPYADIHALEQLGIVTFGGN</sequence>
<proteinExistence type="predicted"/>
<protein>
    <recommendedName>
        <fullName evidence="1">F-box domain-containing protein</fullName>
    </recommendedName>
</protein>
<evidence type="ECO:0000259" key="1">
    <source>
        <dbReference type="PROSITE" id="PS50181"/>
    </source>
</evidence>
<name>A0A0P7BI99_9HYPO</name>
<dbReference type="STRING" id="78410.A0A0P7BI99"/>
<gene>
    <name evidence="2" type="ORF">AK830_g3358</name>
</gene>
<organism evidence="2 3">
    <name type="scientific">Neonectria ditissima</name>
    <dbReference type="NCBI Taxonomy" id="78410"/>
    <lineage>
        <taxon>Eukaryota</taxon>
        <taxon>Fungi</taxon>
        <taxon>Dikarya</taxon>
        <taxon>Ascomycota</taxon>
        <taxon>Pezizomycotina</taxon>
        <taxon>Sordariomycetes</taxon>
        <taxon>Hypocreomycetidae</taxon>
        <taxon>Hypocreales</taxon>
        <taxon>Nectriaceae</taxon>
        <taxon>Neonectria</taxon>
    </lineage>
</organism>
<feature type="domain" description="F-box" evidence="1">
    <location>
        <begin position="14"/>
        <end position="62"/>
    </location>
</feature>
<accession>A0A0P7BI99</accession>
<dbReference type="Proteomes" id="UP000050424">
    <property type="component" value="Unassembled WGS sequence"/>
</dbReference>
<dbReference type="OrthoDB" id="5422579at2759"/>
<keyword evidence="3" id="KW-1185">Reference proteome</keyword>
<comment type="caution">
    <text evidence="2">The sequence shown here is derived from an EMBL/GenBank/DDBJ whole genome shotgun (WGS) entry which is preliminary data.</text>
</comment>
<dbReference type="EMBL" id="LKCW01000036">
    <property type="protein sequence ID" value="KPM43235.1"/>
    <property type="molecule type" value="Genomic_DNA"/>
</dbReference>
<reference evidence="2 3" key="1">
    <citation type="submission" date="2015-09" db="EMBL/GenBank/DDBJ databases">
        <title>Draft genome of a European isolate of the apple canker pathogen Neonectria ditissima.</title>
        <authorList>
            <person name="Gomez-Cortecero A."/>
            <person name="Harrison R.J."/>
            <person name="Armitage A.D."/>
        </authorList>
    </citation>
    <scope>NUCLEOTIDE SEQUENCE [LARGE SCALE GENOMIC DNA]</scope>
    <source>
        <strain evidence="2 3">R09/05</strain>
    </source>
</reference>